<comment type="similarity">
    <text evidence="1">Belongs to the Skp family.</text>
</comment>
<evidence type="ECO:0000256" key="1">
    <source>
        <dbReference type="ARBA" id="ARBA00009091"/>
    </source>
</evidence>
<dbReference type="EMBL" id="CAXAMM010015891">
    <property type="protein sequence ID" value="CAK9037521.1"/>
    <property type="molecule type" value="Genomic_DNA"/>
</dbReference>
<keyword evidence="5" id="KW-1185">Reference proteome</keyword>
<name>A0ABP0LFJ6_9DINO</name>
<evidence type="ECO:0000313" key="4">
    <source>
        <dbReference type="EMBL" id="CAK9037521.1"/>
    </source>
</evidence>
<keyword evidence="2 3" id="KW-0732">Signal</keyword>
<reference evidence="4 5" key="1">
    <citation type="submission" date="2024-02" db="EMBL/GenBank/DDBJ databases">
        <authorList>
            <person name="Chen Y."/>
            <person name="Shah S."/>
            <person name="Dougan E. K."/>
            <person name="Thang M."/>
            <person name="Chan C."/>
        </authorList>
    </citation>
    <scope>NUCLEOTIDE SEQUENCE [LARGE SCALE GENOMIC DNA]</scope>
</reference>
<feature type="chain" id="PRO_5045983956" evidence="3">
    <location>
        <begin position="27"/>
        <end position="199"/>
    </location>
</feature>
<accession>A0ABP0LFJ6</accession>
<dbReference type="SMART" id="SM00935">
    <property type="entry name" value="OmpH"/>
    <property type="match status" value="1"/>
</dbReference>
<evidence type="ECO:0000256" key="2">
    <source>
        <dbReference type="ARBA" id="ARBA00022729"/>
    </source>
</evidence>
<proteinExistence type="inferred from homology"/>
<organism evidence="4 5">
    <name type="scientific">Durusdinium trenchii</name>
    <dbReference type="NCBI Taxonomy" id="1381693"/>
    <lineage>
        <taxon>Eukaryota</taxon>
        <taxon>Sar</taxon>
        <taxon>Alveolata</taxon>
        <taxon>Dinophyceae</taxon>
        <taxon>Suessiales</taxon>
        <taxon>Symbiodiniaceae</taxon>
        <taxon>Durusdinium</taxon>
    </lineage>
</organism>
<dbReference type="SUPFAM" id="SSF111384">
    <property type="entry name" value="OmpH-like"/>
    <property type="match status" value="1"/>
</dbReference>
<dbReference type="Pfam" id="PF03938">
    <property type="entry name" value="OmpH"/>
    <property type="match status" value="1"/>
</dbReference>
<protein>
    <submittedName>
        <fullName evidence="4">Outer membrane protein (OmpH-like)</fullName>
    </submittedName>
</protein>
<gene>
    <name evidence="4" type="ORF">SCF082_LOCUS22212</name>
</gene>
<dbReference type="Gene3D" id="3.30.910.20">
    <property type="entry name" value="Skp domain"/>
    <property type="match status" value="1"/>
</dbReference>
<dbReference type="Proteomes" id="UP001642464">
    <property type="component" value="Unassembled WGS sequence"/>
</dbReference>
<dbReference type="PANTHER" id="PTHR35089">
    <property type="entry name" value="CHAPERONE PROTEIN SKP"/>
    <property type="match status" value="1"/>
</dbReference>
<evidence type="ECO:0000313" key="5">
    <source>
        <dbReference type="Proteomes" id="UP001642464"/>
    </source>
</evidence>
<dbReference type="PANTHER" id="PTHR35089:SF1">
    <property type="entry name" value="CHAPERONE PROTEIN SKP"/>
    <property type="match status" value="1"/>
</dbReference>
<dbReference type="InterPro" id="IPR005632">
    <property type="entry name" value="Chaperone_Skp"/>
</dbReference>
<dbReference type="PROSITE" id="PS51257">
    <property type="entry name" value="PROKAR_LIPOPROTEIN"/>
    <property type="match status" value="1"/>
</dbReference>
<feature type="signal peptide" evidence="3">
    <location>
        <begin position="1"/>
        <end position="26"/>
    </location>
</feature>
<comment type="caution">
    <text evidence="4">The sequence shown here is derived from an EMBL/GenBank/DDBJ whole genome shotgun (WGS) entry which is preliminary data.</text>
</comment>
<evidence type="ECO:0000256" key="3">
    <source>
        <dbReference type="SAM" id="SignalP"/>
    </source>
</evidence>
<sequence>MNKSISTFALACIGLLSIGCNQMVQPAPTATTTDSSAGIAIIDLDEVARQLGSDKQIVNSIKQRQAALNGKLVELAQNYTTEFNKQKEVIEAQPESNEGAVQLASYEKQVNQRFNTAKAQARQNLTQHRSKLIQQFRDAVRPAARKVADDRGLSIIVTKHDNFYDYDAECDITQEVVEVLRASAAAKKTAAAKPASQNG</sequence>
<dbReference type="InterPro" id="IPR024930">
    <property type="entry name" value="Skp_dom_sf"/>
</dbReference>